<dbReference type="InterPro" id="IPR006680">
    <property type="entry name" value="Amidohydro-rel"/>
</dbReference>
<keyword evidence="2" id="KW-0479">Metal-binding</keyword>
<proteinExistence type="inferred from homology"/>
<dbReference type="PANTHER" id="PTHR43794:SF11">
    <property type="entry name" value="AMIDOHYDROLASE-RELATED DOMAIN-CONTAINING PROTEIN"/>
    <property type="match status" value="1"/>
</dbReference>
<dbReference type="EMBL" id="FOSQ01000001">
    <property type="protein sequence ID" value="SFK20076.1"/>
    <property type="molecule type" value="Genomic_DNA"/>
</dbReference>
<evidence type="ECO:0000313" key="8">
    <source>
        <dbReference type="Proteomes" id="UP000199473"/>
    </source>
</evidence>
<accession>A0A1I3XM32</accession>
<dbReference type="GO" id="GO:0016810">
    <property type="term" value="F:hydrolase activity, acting on carbon-nitrogen (but not peptide) bonds"/>
    <property type="evidence" value="ECO:0007669"/>
    <property type="project" value="InterPro"/>
</dbReference>
<feature type="domain" description="Amidohydrolase-related" evidence="5">
    <location>
        <begin position="60"/>
        <end position="424"/>
    </location>
</feature>
<dbReference type="InterPro" id="IPR054418">
    <property type="entry name" value="MQNX/HUTI_composite_N"/>
</dbReference>
<dbReference type="Proteomes" id="UP000199473">
    <property type="component" value="Unassembled WGS sequence"/>
</dbReference>
<dbReference type="STRING" id="1123062.SAMN02745775_101411"/>
<dbReference type="SUPFAM" id="SSF51556">
    <property type="entry name" value="Metallo-dependent hydrolases"/>
    <property type="match status" value="1"/>
</dbReference>
<organism evidence="7 8">
    <name type="scientific">Falsiroseomonas stagni DSM 19981</name>
    <dbReference type="NCBI Taxonomy" id="1123062"/>
    <lineage>
        <taxon>Bacteria</taxon>
        <taxon>Pseudomonadati</taxon>
        <taxon>Pseudomonadota</taxon>
        <taxon>Alphaproteobacteria</taxon>
        <taxon>Acetobacterales</taxon>
        <taxon>Roseomonadaceae</taxon>
        <taxon>Falsiroseomonas</taxon>
    </lineage>
</organism>
<reference evidence="7 8" key="1">
    <citation type="submission" date="2016-10" db="EMBL/GenBank/DDBJ databases">
        <authorList>
            <person name="de Groot N.N."/>
        </authorList>
    </citation>
    <scope>NUCLEOTIDE SEQUENCE [LARGE SCALE GENOMIC DNA]</scope>
    <source>
        <strain evidence="7 8">DSM 19981</strain>
    </source>
</reference>
<keyword evidence="3" id="KW-0378">Hydrolase</keyword>
<dbReference type="Gene3D" id="2.30.40.10">
    <property type="entry name" value="Urease, subunit C, domain 1"/>
    <property type="match status" value="1"/>
</dbReference>
<dbReference type="InterPro" id="IPR050287">
    <property type="entry name" value="MTA/SAH_deaminase"/>
</dbReference>
<dbReference type="InterPro" id="IPR011059">
    <property type="entry name" value="Metal-dep_hydrolase_composite"/>
</dbReference>
<keyword evidence="8" id="KW-1185">Reference proteome</keyword>
<sequence>MTDLLIRGGVLITMDTTRRVIDDGAVAIKDGRIVAVGPTAEVVAAHGNATTVIEAKGRAILPGLIDGHAHAGHGLVKTMGNNDGAAWSEACRIIYTLASPPSFWKAEAMLAAHERLRFGVTTGVSLLGGGDSIGRVDDPAFADAHATATEAVGIRSILVVGPTRPPFPRPYVGPDGVERPVSFEQQLETITAALEAWHNRGRVKLATLMPVYREAKHDPAKVREIERQGRLVRDIGKKHGAWFHQDGHRQGSIEMADRMFGLMGPDSWHSHCTDLTDADIETLVRTGASVVHNPSAIAAVRGYCPAPRMMQDGVTVMIGSDATAPDRSGDMFRHMFQCIRYHQRHFRDETMIPPGKALEMVTIDAAKGMGLDAEIGSLEVGKKADVITVDLTGPHMVPANMPVARVVYFANGHDVMDVVVDGQVLMRDRVTPHLDATEIATAAWREADAMLERSGLRHMTVEDPGWGKVKR</sequence>
<dbReference type="AlphaFoldDB" id="A0A1I3XM32"/>
<protein>
    <submittedName>
        <fullName evidence="7">Cytosine/adenosine deaminase</fullName>
    </submittedName>
</protein>
<comment type="similarity">
    <text evidence="1">Belongs to the metallo-dependent hydrolases superfamily. ATZ/TRZ family.</text>
</comment>
<evidence type="ECO:0000259" key="6">
    <source>
        <dbReference type="Pfam" id="PF22039"/>
    </source>
</evidence>
<name>A0A1I3XM32_9PROT</name>
<dbReference type="PANTHER" id="PTHR43794">
    <property type="entry name" value="AMINOHYDROLASE SSNA-RELATED"/>
    <property type="match status" value="1"/>
</dbReference>
<evidence type="ECO:0000256" key="1">
    <source>
        <dbReference type="ARBA" id="ARBA00006745"/>
    </source>
</evidence>
<evidence type="ECO:0000256" key="4">
    <source>
        <dbReference type="ARBA" id="ARBA00022833"/>
    </source>
</evidence>
<dbReference type="GO" id="GO:0046872">
    <property type="term" value="F:metal ion binding"/>
    <property type="evidence" value="ECO:0007669"/>
    <property type="project" value="UniProtKB-KW"/>
</dbReference>
<evidence type="ECO:0000313" key="7">
    <source>
        <dbReference type="EMBL" id="SFK20076.1"/>
    </source>
</evidence>
<keyword evidence="4" id="KW-0862">Zinc</keyword>
<dbReference type="Pfam" id="PF01979">
    <property type="entry name" value="Amidohydro_1"/>
    <property type="match status" value="1"/>
</dbReference>
<dbReference type="RefSeq" id="WP_092954771.1">
    <property type="nucleotide sequence ID" value="NZ_FOSQ01000001.1"/>
</dbReference>
<evidence type="ECO:0000259" key="5">
    <source>
        <dbReference type="Pfam" id="PF01979"/>
    </source>
</evidence>
<evidence type="ECO:0000256" key="3">
    <source>
        <dbReference type="ARBA" id="ARBA00022801"/>
    </source>
</evidence>
<dbReference type="Pfam" id="PF22039">
    <property type="entry name" value="HUTI_composite_bact"/>
    <property type="match status" value="1"/>
</dbReference>
<dbReference type="InterPro" id="IPR032466">
    <property type="entry name" value="Metal_Hydrolase"/>
</dbReference>
<gene>
    <name evidence="7" type="ORF">SAMN02745775_101411</name>
</gene>
<dbReference type="SUPFAM" id="SSF51338">
    <property type="entry name" value="Composite domain of metallo-dependent hydrolases"/>
    <property type="match status" value="1"/>
</dbReference>
<dbReference type="OrthoDB" id="9796020at2"/>
<feature type="domain" description="Aminodeoxyfutalosine deaminase/Imidazolonepropionase-like composite" evidence="6">
    <location>
        <begin position="24"/>
        <end position="46"/>
    </location>
</feature>
<evidence type="ECO:0000256" key="2">
    <source>
        <dbReference type="ARBA" id="ARBA00022723"/>
    </source>
</evidence>
<dbReference type="Gene3D" id="3.20.20.140">
    <property type="entry name" value="Metal-dependent hydrolases"/>
    <property type="match status" value="1"/>
</dbReference>